<comment type="caution">
    <text evidence="3">The sequence shown here is derived from an EMBL/GenBank/DDBJ whole genome shotgun (WGS) entry which is preliminary data.</text>
</comment>
<dbReference type="GeneID" id="78337802"/>
<protein>
    <recommendedName>
        <fullName evidence="2">Outer membrane protein beta-barrel domain-containing protein</fullName>
    </recommendedName>
</protein>
<evidence type="ECO:0000313" key="4">
    <source>
        <dbReference type="Proteomes" id="UP000004407"/>
    </source>
</evidence>
<dbReference type="AlphaFoldDB" id="G6B096"/>
<sequence>MFKVKILRQAFLALLLLVATGVSAQVGDHRNDFALGVNGGYVMSSVGFVPKVTQVQHPGFTAGLSFRYTCEKYFKTYCSVYAELNYARIGWKESILDVKDQPVINPVTGVAEAYQRDINYIQLPVFAHLAWGKERKGLQFFFQAGPQFGYMLGESTKTNFALADRNTTDRANQTCAQDTMAVENKFDYGIAAGLGVEWSIPRAGHLLLEGRYYYGLGNIYGDSKRDYFARSNHSNIVVKLTWLFDLN</sequence>
<name>G6B096_9BACT</name>
<keyword evidence="1" id="KW-0732">Signal</keyword>
<organism evidence="3 4">
    <name type="scientific">Leyella stercorea DSM 18206</name>
    <dbReference type="NCBI Taxonomy" id="1002367"/>
    <lineage>
        <taxon>Bacteria</taxon>
        <taxon>Pseudomonadati</taxon>
        <taxon>Bacteroidota</taxon>
        <taxon>Bacteroidia</taxon>
        <taxon>Bacteroidales</taxon>
        <taxon>Prevotellaceae</taxon>
        <taxon>Leyella</taxon>
    </lineage>
</organism>
<dbReference type="PATRIC" id="fig|1002367.3.peg.1868"/>
<dbReference type="Pfam" id="PF13568">
    <property type="entry name" value="OMP_b-brl_2"/>
    <property type="match status" value="1"/>
</dbReference>
<dbReference type="eggNOG" id="ENOG5032XTQ">
    <property type="taxonomic scope" value="Bacteria"/>
</dbReference>
<feature type="domain" description="Outer membrane protein beta-barrel" evidence="2">
    <location>
        <begin position="24"/>
        <end position="220"/>
    </location>
</feature>
<dbReference type="HOGENOM" id="CLU_082049_2_0_10"/>
<proteinExistence type="predicted"/>
<dbReference type="RefSeq" id="WP_007901767.1">
    <property type="nucleotide sequence ID" value="NZ_JH379450.1"/>
</dbReference>
<feature type="signal peptide" evidence="1">
    <location>
        <begin position="1"/>
        <end position="24"/>
    </location>
</feature>
<accession>G6B096</accession>
<gene>
    <name evidence="3" type="ORF">HMPREF0673_02314</name>
</gene>
<evidence type="ECO:0000256" key="1">
    <source>
        <dbReference type="SAM" id="SignalP"/>
    </source>
</evidence>
<dbReference type="Proteomes" id="UP000004407">
    <property type="component" value="Unassembled WGS sequence"/>
</dbReference>
<dbReference type="EMBL" id="AFZZ01000197">
    <property type="protein sequence ID" value="EHJ37822.1"/>
    <property type="molecule type" value="Genomic_DNA"/>
</dbReference>
<evidence type="ECO:0000313" key="3">
    <source>
        <dbReference type="EMBL" id="EHJ37822.1"/>
    </source>
</evidence>
<feature type="chain" id="PRO_5003485523" description="Outer membrane protein beta-barrel domain-containing protein" evidence="1">
    <location>
        <begin position="25"/>
        <end position="247"/>
    </location>
</feature>
<dbReference type="InterPro" id="IPR011250">
    <property type="entry name" value="OMP/PagP_B-barrel"/>
</dbReference>
<reference evidence="3 4" key="1">
    <citation type="submission" date="2011-08" db="EMBL/GenBank/DDBJ databases">
        <authorList>
            <person name="Weinstock G."/>
            <person name="Sodergren E."/>
            <person name="Clifton S."/>
            <person name="Fulton L."/>
            <person name="Fulton B."/>
            <person name="Courtney L."/>
            <person name="Fronick C."/>
            <person name="Harrison M."/>
            <person name="Strong C."/>
            <person name="Farmer C."/>
            <person name="Delahaunty K."/>
            <person name="Markovic C."/>
            <person name="Hall O."/>
            <person name="Minx P."/>
            <person name="Tomlinson C."/>
            <person name="Mitreva M."/>
            <person name="Hou S."/>
            <person name="Chen J."/>
            <person name="Wollam A."/>
            <person name="Pepin K.H."/>
            <person name="Johnson M."/>
            <person name="Bhonagiri V."/>
            <person name="Zhang X."/>
            <person name="Suruliraj S."/>
            <person name="Warren W."/>
            <person name="Chinwalla A."/>
            <person name="Mardis E.R."/>
            <person name="Wilson R.K."/>
        </authorList>
    </citation>
    <scope>NUCLEOTIDE SEQUENCE [LARGE SCALE GENOMIC DNA]</scope>
    <source>
        <strain evidence="3 4">DSM 18206</strain>
    </source>
</reference>
<dbReference type="InterPro" id="IPR025665">
    <property type="entry name" value="Beta-barrel_OMP_2"/>
</dbReference>
<dbReference type="SUPFAM" id="SSF56925">
    <property type="entry name" value="OMPA-like"/>
    <property type="match status" value="1"/>
</dbReference>
<evidence type="ECO:0000259" key="2">
    <source>
        <dbReference type="Pfam" id="PF13568"/>
    </source>
</evidence>